<sequence>MDNYYYIVAGLPVISHDWKPGDVTPESIREEIIGQCSSRDRKTIELLLEGFVEENLTAEFYRKALSCKNRFIREYFLLDLNVRNAKVRYLNEALGRDPEKDVVRLYEDSPQEEFEEAQKLDGILHCTDILERERGIDDLMWARIEEMTISDYFDLEAVLGFLARLHIVERWYRLDDKTGREMFRRLVDEVRGTFKGVRFDAK</sequence>
<accession>A0A9D9NN60</accession>
<protein>
    <submittedName>
        <fullName evidence="1">DUF2764 family protein</fullName>
    </submittedName>
</protein>
<dbReference type="AlphaFoldDB" id="A0A9D9NN60"/>
<dbReference type="Pfam" id="PF10962">
    <property type="entry name" value="DUF2764"/>
    <property type="match status" value="1"/>
</dbReference>
<reference evidence="1" key="2">
    <citation type="journal article" date="2021" name="PeerJ">
        <title>Extensive microbial diversity within the chicken gut microbiome revealed by metagenomics and culture.</title>
        <authorList>
            <person name="Gilroy R."/>
            <person name="Ravi A."/>
            <person name="Getino M."/>
            <person name="Pursley I."/>
            <person name="Horton D.L."/>
            <person name="Alikhan N.F."/>
            <person name="Baker D."/>
            <person name="Gharbi K."/>
            <person name="Hall N."/>
            <person name="Watson M."/>
            <person name="Adriaenssens E.M."/>
            <person name="Foster-Nyarko E."/>
            <person name="Jarju S."/>
            <person name="Secka A."/>
            <person name="Antonio M."/>
            <person name="Oren A."/>
            <person name="Chaudhuri R.R."/>
            <person name="La Ragione R."/>
            <person name="Hildebrand F."/>
            <person name="Pallen M.J."/>
        </authorList>
    </citation>
    <scope>NUCLEOTIDE SEQUENCE</scope>
    <source>
        <strain evidence="1">2478</strain>
    </source>
</reference>
<evidence type="ECO:0000313" key="2">
    <source>
        <dbReference type="Proteomes" id="UP000823771"/>
    </source>
</evidence>
<name>A0A9D9NN60_9BACT</name>
<organism evidence="1 2">
    <name type="scientific">Candidatus Cryptobacteroides excrementipullorum</name>
    <dbReference type="NCBI Taxonomy" id="2840761"/>
    <lineage>
        <taxon>Bacteria</taxon>
        <taxon>Pseudomonadati</taxon>
        <taxon>Bacteroidota</taxon>
        <taxon>Bacteroidia</taxon>
        <taxon>Bacteroidales</taxon>
        <taxon>Candidatus Cryptobacteroides</taxon>
    </lineage>
</organism>
<evidence type="ECO:0000313" key="1">
    <source>
        <dbReference type="EMBL" id="MBO8479208.1"/>
    </source>
</evidence>
<proteinExistence type="predicted"/>
<reference evidence="1" key="1">
    <citation type="submission" date="2020-10" db="EMBL/GenBank/DDBJ databases">
        <authorList>
            <person name="Gilroy R."/>
        </authorList>
    </citation>
    <scope>NUCLEOTIDE SEQUENCE</scope>
    <source>
        <strain evidence="1">2478</strain>
    </source>
</reference>
<gene>
    <name evidence="1" type="ORF">IAB80_10035</name>
</gene>
<comment type="caution">
    <text evidence="1">The sequence shown here is derived from an EMBL/GenBank/DDBJ whole genome shotgun (WGS) entry which is preliminary data.</text>
</comment>
<dbReference type="InterPro" id="IPR024492">
    <property type="entry name" value="DUF2764"/>
</dbReference>
<dbReference type="Proteomes" id="UP000823771">
    <property type="component" value="Unassembled WGS sequence"/>
</dbReference>
<dbReference type="EMBL" id="JADILZ010000095">
    <property type="protein sequence ID" value="MBO8479208.1"/>
    <property type="molecule type" value="Genomic_DNA"/>
</dbReference>